<protein>
    <submittedName>
        <fullName evidence="1">Uncharacterized protein</fullName>
    </submittedName>
</protein>
<reference evidence="1 2" key="1">
    <citation type="submission" date="2016-03" db="EMBL/GenBank/DDBJ databases">
        <title>Comparative genomics of the ectomycorrhizal sister species Rhizopogon vinicolor and Rhizopogon vesiculosus (Basidiomycota: Boletales) reveals a divergence of the mating type B locus.</title>
        <authorList>
            <person name="Mujic A.B."/>
            <person name="Kuo A."/>
            <person name="Tritt A."/>
            <person name="Lipzen A."/>
            <person name="Chen C."/>
            <person name="Johnson J."/>
            <person name="Sharma A."/>
            <person name="Barry K."/>
            <person name="Grigoriev I.V."/>
            <person name="Spatafora J.W."/>
        </authorList>
    </citation>
    <scope>NUCLEOTIDE SEQUENCE [LARGE SCALE GENOMIC DNA]</scope>
    <source>
        <strain evidence="1 2">AM-OR11-056</strain>
    </source>
</reference>
<gene>
    <name evidence="1" type="ORF">AZE42_07696</name>
</gene>
<name>A0A1J8PET0_9AGAM</name>
<evidence type="ECO:0000313" key="2">
    <source>
        <dbReference type="Proteomes" id="UP000183567"/>
    </source>
</evidence>
<dbReference type="EMBL" id="LVVM01006631">
    <property type="protein sequence ID" value="OJA07525.1"/>
    <property type="molecule type" value="Genomic_DNA"/>
</dbReference>
<dbReference type="AlphaFoldDB" id="A0A1J8PET0"/>
<dbReference type="Proteomes" id="UP000183567">
    <property type="component" value="Unassembled WGS sequence"/>
</dbReference>
<dbReference type="OrthoDB" id="2800280at2759"/>
<proteinExistence type="predicted"/>
<evidence type="ECO:0000313" key="1">
    <source>
        <dbReference type="EMBL" id="OJA07525.1"/>
    </source>
</evidence>
<keyword evidence="2" id="KW-1185">Reference proteome</keyword>
<organism evidence="1 2">
    <name type="scientific">Rhizopogon vesiculosus</name>
    <dbReference type="NCBI Taxonomy" id="180088"/>
    <lineage>
        <taxon>Eukaryota</taxon>
        <taxon>Fungi</taxon>
        <taxon>Dikarya</taxon>
        <taxon>Basidiomycota</taxon>
        <taxon>Agaricomycotina</taxon>
        <taxon>Agaricomycetes</taxon>
        <taxon>Agaricomycetidae</taxon>
        <taxon>Boletales</taxon>
        <taxon>Suillineae</taxon>
        <taxon>Rhizopogonaceae</taxon>
        <taxon>Rhizopogon</taxon>
    </lineage>
</organism>
<sequence length="265" mass="29713">MTHTYDSLDTTLARDLATKKFSWFILPGRSMTFVRFDVPQAWMPQKPADIATVDQSKSSAFWHPRGVPMLRPTLNQSLQMYFHRVQRIMPRTCHPSIIHHEAHSIIHSVSSGPGQPKLWGNAVAKTLFHAGTARLEYTRTVSLLIHDVLIELNLHDWCAMRALRMHLEDVATSTILKAWSYFVPDPMFTGLERCTDSIDATRNEMFNAATFYGDLVAIDVIPRMSYALSPAGSSNISPRIPYTLGLFAGLAQQVALPKATQAAYA</sequence>
<accession>A0A1J8PET0</accession>
<comment type="caution">
    <text evidence="1">The sequence shown here is derived from an EMBL/GenBank/DDBJ whole genome shotgun (WGS) entry which is preliminary data.</text>
</comment>